<accession>A0A7X4RUG1</accession>
<evidence type="ECO:0000313" key="2">
    <source>
        <dbReference type="Proteomes" id="UP000462621"/>
    </source>
</evidence>
<name>A0A7X4RUG1_9VIBR</name>
<sequence>MNSIKFMLLMLLTVSLSGCFENKSNTEQLCKDNPNLRCERLNMDDGQCRVARTDLIWHRYQVLKNETVSNLISEYHYLAAYKKCMSLAAQIRAIDQAELKQLRFAAVQNASEDEEQLVETIRNSHSPTALYFLWSQIGDKQAQREFLQMEGKPALETPEMQYALATFYTSRDNRKTIRLLNHALELAKNDDVNLDIFKALASNYQLLNQRHYAYIWAMVSKHYGVPVADSEDMKLLFGYSDEQYDELNNIADNVVDALKQGNYSKDLIPNALKQLKISINP</sequence>
<dbReference type="InterPro" id="IPR021372">
    <property type="entry name" value="DUF2989"/>
</dbReference>
<comment type="caution">
    <text evidence="1">The sequence shown here is derived from an EMBL/GenBank/DDBJ whole genome shotgun (WGS) entry which is preliminary data.</text>
</comment>
<dbReference type="RefSeq" id="WP_161154921.1">
    <property type="nucleotide sequence ID" value="NZ_WEKT01000013.1"/>
</dbReference>
<dbReference type="Pfam" id="PF11207">
    <property type="entry name" value="DUF2989"/>
    <property type="match status" value="1"/>
</dbReference>
<dbReference type="AlphaFoldDB" id="A0A7X4RUG1"/>
<dbReference type="EMBL" id="WEKT01000013">
    <property type="protein sequence ID" value="MZI93473.1"/>
    <property type="molecule type" value="Genomic_DNA"/>
</dbReference>
<organism evidence="1 2">
    <name type="scientific">Vibrio eleionomae</name>
    <dbReference type="NCBI Taxonomy" id="2653505"/>
    <lineage>
        <taxon>Bacteria</taxon>
        <taxon>Pseudomonadati</taxon>
        <taxon>Pseudomonadota</taxon>
        <taxon>Gammaproteobacteria</taxon>
        <taxon>Vibrionales</taxon>
        <taxon>Vibrionaceae</taxon>
        <taxon>Vibrio</taxon>
    </lineage>
</organism>
<proteinExistence type="predicted"/>
<reference evidence="1 2" key="1">
    <citation type="submission" date="2019-10" db="EMBL/GenBank/DDBJ databases">
        <title>Vibrio sp. nov. isolated from a shrimp pond.</title>
        <authorList>
            <person name="Gomez-Gil B."/>
            <person name="Enciso-Ibarra J."/>
            <person name="Enciso-Ibarra K."/>
            <person name="Bolan-Mejia C."/>
        </authorList>
    </citation>
    <scope>NUCLEOTIDE SEQUENCE [LARGE SCALE GENOMIC DNA]</scope>
    <source>
        <strain evidence="1 2">CAIM 722</strain>
    </source>
</reference>
<gene>
    <name evidence="1" type="ORF">F9817_09705</name>
</gene>
<evidence type="ECO:0000313" key="1">
    <source>
        <dbReference type="EMBL" id="MZI93473.1"/>
    </source>
</evidence>
<protein>
    <submittedName>
        <fullName evidence="1">DUF2989 domain-containing protein</fullName>
    </submittedName>
</protein>
<dbReference type="PROSITE" id="PS51257">
    <property type="entry name" value="PROKAR_LIPOPROTEIN"/>
    <property type="match status" value="1"/>
</dbReference>
<dbReference type="Proteomes" id="UP000462621">
    <property type="component" value="Unassembled WGS sequence"/>
</dbReference>
<keyword evidence="2" id="KW-1185">Reference proteome</keyword>